<feature type="transmembrane region" description="Helical" evidence="1">
    <location>
        <begin position="172"/>
        <end position="189"/>
    </location>
</feature>
<dbReference type="EMBL" id="MQVX01000001">
    <property type="protein sequence ID" value="PQJ15111.1"/>
    <property type="molecule type" value="Genomic_DNA"/>
</dbReference>
<dbReference type="GO" id="GO:0006508">
    <property type="term" value="P:proteolysis"/>
    <property type="evidence" value="ECO:0007669"/>
    <property type="project" value="UniProtKB-KW"/>
</dbReference>
<evidence type="ECO:0000313" key="3">
    <source>
        <dbReference type="EMBL" id="PQJ15111.1"/>
    </source>
</evidence>
<dbReference type="Pfam" id="PF02517">
    <property type="entry name" value="Rce1-like"/>
    <property type="match status" value="1"/>
</dbReference>
<name>A0A2S7T696_9FLAO</name>
<dbReference type="GO" id="GO:0080120">
    <property type="term" value="P:CAAX-box protein maturation"/>
    <property type="evidence" value="ECO:0007669"/>
    <property type="project" value="UniProtKB-ARBA"/>
</dbReference>
<feature type="transmembrane region" description="Helical" evidence="1">
    <location>
        <begin position="195"/>
        <end position="215"/>
    </location>
</feature>
<dbReference type="PANTHER" id="PTHR36435:SF1">
    <property type="entry name" value="CAAX AMINO TERMINAL PROTEASE FAMILY PROTEIN"/>
    <property type="match status" value="1"/>
</dbReference>
<feature type="domain" description="CAAX prenyl protease 2/Lysostaphin resistance protein A-like" evidence="2">
    <location>
        <begin position="135"/>
        <end position="233"/>
    </location>
</feature>
<keyword evidence="1" id="KW-1133">Transmembrane helix</keyword>
<dbReference type="AlphaFoldDB" id="A0A2S7T696"/>
<keyword evidence="3" id="KW-0378">Hydrolase</keyword>
<dbReference type="OrthoDB" id="2806188at2"/>
<feature type="transmembrane region" description="Helical" evidence="1">
    <location>
        <begin position="99"/>
        <end position="119"/>
    </location>
</feature>
<comment type="caution">
    <text evidence="3">The sequence shown here is derived from an EMBL/GenBank/DDBJ whole genome shotgun (WGS) entry which is preliminary data.</text>
</comment>
<dbReference type="RefSeq" id="WP_105000763.1">
    <property type="nucleotide sequence ID" value="NZ_MQVX01000001.1"/>
</dbReference>
<feature type="transmembrane region" description="Helical" evidence="1">
    <location>
        <begin position="259"/>
        <end position="279"/>
    </location>
</feature>
<dbReference type="InterPro" id="IPR052710">
    <property type="entry name" value="CAAX_protease"/>
</dbReference>
<dbReference type="InterPro" id="IPR003675">
    <property type="entry name" value="Rce1/LyrA-like_dom"/>
</dbReference>
<reference evidence="4" key="1">
    <citation type="submission" date="2016-11" db="EMBL/GenBank/DDBJ databases">
        <title>Trade-off between light-utilization and light-protection in marine flavobacteria.</title>
        <authorList>
            <person name="Kumagai Y."/>
            <person name="Yoshizawa S."/>
            <person name="Kogure K."/>
        </authorList>
    </citation>
    <scope>NUCLEOTIDE SEQUENCE [LARGE SCALE GENOMIC DNA]</scope>
    <source>
        <strain evidence="4">SG-18</strain>
    </source>
</reference>
<organism evidence="3 4">
    <name type="scientific">Aureicoccus marinus</name>
    <dbReference type="NCBI Taxonomy" id="754435"/>
    <lineage>
        <taxon>Bacteria</taxon>
        <taxon>Pseudomonadati</taxon>
        <taxon>Bacteroidota</taxon>
        <taxon>Flavobacteriia</taxon>
        <taxon>Flavobacteriales</taxon>
        <taxon>Flavobacteriaceae</taxon>
        <taxon>Aureicoccus</taxon>
    </lineage>
</organism>
<gene>
    <name evidence="3" type="ORF">BST99_04645</name>
</gene>
<keyword evidence="3" id="KW-0645">Protease</keyword>
<evidence type="ECO:0000313" key="4">
    <source>
        <dbReference type="Proteomes" id="UP000239366"/>
    </source>
</evidence>
<evidence type="ECO:0000259" key="2">
    <source>
        <dbReference type="Pfam" id="PF02517"/>
    </source>
</evidence>
<feature type="transmembrane region" description="Helical" evidence="1">
    <location>
        <begin position="53"/>
        <end position="78"/>
    </location>
</feature>
<keyword evidence="1" id="KW-0812">Transmembrane</keyword>
<feature type="transmembrane region" description="Helical" evidence="1">
    <location>
        <begin position="12"/>
        <end position="33"/>
    </location>
</feature>
<feature type="transmembrane region" description="Helical" evidence="1">
    <location>
        <begin position="222"/>
        <end position="239"/>
    </location>
</feature>
<protein>
    <submittedName>
        <fullName evidence="3">CAAX protease family protein</fullName>
    </submittedName>
</protein>
<keyword evidence="1" id="KW-0472">Membrane</keyword>
<dbReference type="PANTHER" id="PTHR36435">
    <property type="entry name" value="SLR1288 PROTEIN"/>
    <property type="match status" value="1"/>
</dbReference>
<dbReference type="Proteomes" id="UP000239366">
    <property type="component" value="Unassembled WGS sequence"/>
</dbReference>
<feature type="transmembrane region" description="Helical" evidence="1">
    <location>
        <begin position="131"/>
        <end position="151"/>
    </location>
</feature>
<evidence type="ECO:0000256" key="1">
    <source>
        <dbReference type="SAM" id="Phobius"/>
    </source>
</evidence>
<sequence length="305" mass="34357">MYVEQGYKGQIGLWKYLFIPLGFIALMVVNYILSLNMTTSTEDMMAQLIDQFGTTLVFILVVGPLSALLFVVWGWTKLVHQQTIRSLTTARKKVDWKRIFFAFFLWGGLTTAMGFADILTRPEDFVWNFDSVKFAILVVVAVLLIPLQTSFEEYLFRGYIMQGLGIATKNRAIPLIATSVIFGLMHIANPEIGRLGYGLLVFYIGTGFFLGIITLMDDGLELALGFHAANNLFGALLVTADWTAFQTDSLYIDTAEPELGLGILVPILIVYPILIFVFAKKYKWTDWSNKLFGRVLSRDEIALNK</sequence>
<keyword evidence="4" id="KW-1185">Reference proteome</keyword>
<proteinExistence type="predicted"/>
<accession>A0A2S7T696</accession>
<dbReference type="GO" id="GO:0004175">
    <property type="term" value="F:endopeptidase activity"/>
    <property type="evidence" value="ECO:0007669"/>
    <property type="project" value="UniProtKB-ARBA"/>
</dbReference>